<dbReference type="PANTHER" id="PTHR13146">
    <property type="match status" value="1"/>
</dbReference>
<dbReference type="PIRSF" id="PIRSF036436">
    <property type="entry name" value="UCP036436"/>
    <property type="match status" value="1"/>
</dbReference>
<dbReference type="PANTHER" id="PTHR13146:SF0">
    <property type="entry name" value="SOLUTE CARRIER FAMILY 35 MEMBER F6"/>
    <property type="match status" value="1"/>
</dbReference>
<comment type="caution">
    <text evidence="7">The sequence shown here is derived from an EMBL/GenBank/DDBJ whole genome shotgun (WGS) entry which is preliminary data.</text>
</comment>
<feature type="transmembrane region" description="Helical" evidence="6">
    <location>
        <begin position="276"/>
        <end position="294"/>
    </location>
</feature>
<feature type="transmembrane region" description="Helical" evidence="6">
    <location>
        <begin position="318"/>
        <end position="337"/>
    </location>
</feature>
<sequence length="397" mass="43778">MASVPYKLFLVSAMLSTGTLNTILTKMQNRICVDNCSDPNSNNHVMFEQPIWQTLNMFIGEMVCLLVYGMGVLIERYRSQHLTQDYEPIKNNTASYQSISPSRDSTEGQITDNQVPSSSESNQAEIFGPEDIEEPVKLELTGLSTFLMWIPTMCDIVASTLLNLGLIFVSASVYQMLRGSLVIFAGFFSVKFLGHTLGRSQWISLFMIMVGVSIVGISSVVSSGDTSIGGRTREETIFGVCIILLAQVFGAAHIIAEEKVLNHYNLKPLRGVGLEGTFGCITVGLMIPILHYTIGYKNPGGFFDATAGYGQIMGNPSLFRLCIYIMFCISMFNWSGLSITKAISATSRSTIDSTRTMFIWFISLGLGWESFSFLQVIGFAILVYGTFIYNKVVASPF</sequence>
<feature type="transmembrane region" description="Helical" evidence="6">
    <location>
        <begin position="146"/>
        <end position="169"/>
    </location>
</feature>
<comment type="subcellular location">
    <subcellularLocation>
        <location evidence="1">Membrane</location>
        <topology evidence="1">Multi-pass membrane protein</topology>
    </subcellularLocation>
</comment>
<feature type="transmembrane region" description="Helical" evidence="6">
    <location>
        <begin position="175"/>
        <end position="193"/>
    </location>
</feature>
<keyword evidence="2 6" id="KW-0812">Transmembrane</keyword>
<evidence type="ECO:0000256" key="6">
    <source>
        <dbReference type="SAM" id="Phobius"/>
    </source>
</evidence>
<dbReference type="SUPFAM" id="SSF103481">
    <property type="entry name" value="Multidrug resistance efflux transporter EmrE"/>
    <property type="match status" value="1"/>
</dbReference>
<evidence type="ECO:0000256" key="3">
    <source>
        <dbReference type="ARBA" id="ARBA00022989"/>
    </source>
</evidence>
<accession>A0A2U1J5G0</accession>
<feature type="transmembrane region" description="Helical" evidence="6">
    <location>
        <begin position="51"/>
        <end position="74"/>
    </location>
</feature>
<evidence type="ECO:0000256" key="2">
    <source>
        <dbReference type="ARBA" id="ARBA00022692"/>
    </source>
</evidence>
<dbReference type="Proteomes" id="UP000245591">
    <property type="component" value="Unassembled WGS sequence"/>
</dbReference>
<feature type="transmembrane region" description="Helical" evidence="6">
    <location>
        <begin position="205"/>
        <end position="224"/>
    </location>
</feature>
<evidence type="ECO:0008006" key="9">
    <source>
        <dbReference type="Google" id="ProtNLM"/>
    </source>
</evidence>
<evidence type="ECO:0000256" key="1">
    <source>
        <dbReference type="ARBA" id="ARBA00004141"/>
    </source>
</evidence>
<dbReference type="GO" id="GO:0000139">
    <property type="term" value="C:Golgi membrane"/>
    <property type="evidence" value="ECO:0007669"/>
    <property type="project" value="InterPro"/>
</dbReference>
<gene>
    <name evidence="7" type="ORF">BB558_003673</name>
</gene>
<proteinExistence type="predicted"/>
<keyword evidence="8" id="KW-1185">Reference proteome</keyword>
<reference evidence="7 8" key="1">
    <citation type="journal article" date="2018" name="MBio">
        <title>Comparative Genomics Reveals the Core Gene Toolbox for the Fungus-Insect Symbiosis.</title>
        <authorList>
            <person name="Wang Y."/>
            <person name="Stata M."/>
            <person name="Wang W."/>
            <person name="Stajich J.E."/>
            <person name="White M.M."/>
            <person name="Moncalvo J.M."/>
        </authorList>
    </citation>
    <scope>NUCLEOTIDE SEQUENCE [LARGE SCALE GENOMIC DNA]</scope>
    <source>
        <strain evidence="7 8">AUS-126-30</strain>
    </source>
</reference>
<dbReference type="InterPro" id="IPR037185">
    <property type="entry name" value="EmrE-like"/>
</dbReference>
<feature type="transmembrane region" description="Helical" evidence="6">
    <location>
        <begin position="358"/>
        <end position="387"/>
    </location>
</feature>
<dbReference type="InterPro" id="IPR007271">
    <property type="entry name" value="Nuc_sug_transpt"/>
</dbReference>
<evidence type="ECO:0000256" key="4">
    <source>
        <dbReference type="ARBA" id="ARBA00023136"/>
    </source>
</evidence>
<keyword evidence="4 6" id="KW-0472">Membrane</keyword>
<evidence type="ECO:0000313" key="8">
    <source>
        <dbReference type="Proteomes" id="UP000245591"/>
    </source>
</evidence>
<dbReference type="GO" id="GO:0015165">
    <property type="term" value="F:pyrimidine nucleotide-sugar transmembrane transporter activity"/>
    <property type="evidence" value="ECO:0007669"/>
    <property type="project" value="InterPro"/>
</dbReference>
<feature type="transmembrane region" description="Helical" evidence="6">
    <location>
        <begin position="236"/>
        <end position="256"/>
    </location>
</feature>
<evidence type="ECO:0000256" key="5">
    <source>
        <dbReference type="SAM" id="MobiDB-lite"/>
    </source>
</evidence>
<protein>
    <recommendedName>
        <fullName evidence="9">Sugar phosphate transporter domain-containing protein</fullName>
    </recommendedName>
</protein>
<dbReference type="EMBL" id="MBFU01000344">
    <property type="protein sequence ID" value="PWA00284.1"/>
    <property type="molecule type" value="Genomic_DNA"/>
</dbReference>
<feature type="region of interest" description="Disordered" evidence="5">
    <location>
        <begin position="97"/>
        <end position="122"/>
    </location>
</feature>
<organism evidence="7 8">
    <name type="scientific">Smittium angustum</name>
    <dbReference type="NCBI Taxonomy" id="133377"/>
    <lineage>
        <taxon>Eukaryota</taxon>
        <taxon>Fungi</taxon>
        <taxon>Fungi incertae sedis</taxon>
        <taxon>Zoopagomycota</taxon>
        <taxon>Kickxellomycotina</taxon>
        <taxon>Harpellomycetes</taxon>
        <taxon>Harpellales</taxon>
        <taxon>Legeriomycetaceae</taxon>
        <taxon>Smittium</taxon>
    </lineage>
</organism>
<dbReference type="InterPro" id="IPR012404">
    <property type="entry name" value="UCP036436"/>
</dbReference>
<dbReference type="Pfam" id="PF04142">
    <property type="entry name" value="Nuc_sug_transp"/>
    <property type="match status" value="1"/>
</dbReference>
<dbReference type="AlphaFoldDB" id="A0A2U1J5G0"/>
<keyword evidence="3 6" id="KW-1133">Transmembrane helix</keyword>
<evidence type="ECO:0000313" key="7">
    <source>
        <dbReference type="EMBL" id="PWA00284.1"/>
    </source>
</evidence>
<name>A0A2U1J5G0_SMIAN</name>